<evidence type="ECO:0000256" key="1">
    <source>
        <dbReference type="ARBA" id="ARBA00002841"/>
    </source>
</evidence>
<dbReference type="SUPFAM" id="SSF53850">
    <property type="entry name" value="Periplasmic binding protein-like II"/>
    <property type="match status" value="1"/>
</dbReference>
<dbReference type="PANTHER" id="PTHR42996">
    <property type="entry name" value="PHOSPHATE-BINDING PROTEIN PSTS"/>
    <property type="match status" value="1"/>
</dbReference>
<dbReference type="GO" id="GO:0043190">
    <property type="term" value="C:ATP-binding cassette (ABC) transporter complex"/>
    <property type="evidence" value="ECO:0007669"/>
    <property type="project" value="InterPro"/>
</dbReference>
<sequence>MGLRRLIVAVALALAGCGGGGASGNGAGAGSANDLTGAGSTFVYPLIAAWSADYHDAFGRRINYQSIGSGGGIAQIKAGTVDFGASDKPLPPDELAQAGLAQFPVAIGGVVPVTNIEGIGPGRLRLSGPLLADIYLGRIARWNDPAIASLNPGVELPDAAIIVIHRSDGSGTSFNWTHYLSQVSPQWQRAVGEGTSVPWPTGIGGKGNEGVAAYVRQIPNSIGYIEYAFVIQNHMNWAALRNAAGRFVAPGTASFQQAAASADWANAPDFHLVMTNAPGADAWPITAATFVLMHRRPRDRGRGQASIDFFRWAIDHGEGRARALDYVPLPGPLARQVETYIESRIQ</sequence>
<dbReference type="InterPro" id="IPR005673">
    <property type="entry name" value="ABC_phos-bd_PstS"/>
</dbReference>
<keyword evidence="8" id="KW-0732">Signal</keyword>
<dbReference type="RefSeq" id="WP_147043499.1">
    <property type="nucleotide sequence ID" value="NZ_BAABIR010000001.1"/>
</dbReference>
<comment type="caution">
    <text evidence="10">The sequence shown here is derived from an EMBL/GenBank/DDBJ whole genome shotgun (WGS) entry which is preliminary data.</text>
</comment>
<name>A0A5C6TUG8_9SPHN</name>
<keyword evidence="5 7" id="KW-0813">Transport</keyword>
<dbReference type="NCBIfam" id="NF008171">
    <property type="entry name" value="PRK10918.1"/>
    <property type="match status" value="1"/>
</dbReference>
<comment type="function">
    <text evidence="1 7">Part of the ABC transporter complex PstSACB involved in phosphate import.</text>
</comment>
<evidence type="ECO:0000256" key="8">
    <source>
        <dbReference type="SAM" id="SignalP"/>
    </source>
</evidence>
<dbReference type="PANTHER" id="PTHR42996:SF1">
    <property type="entry name" value="PHOSPHATE-BINDING PROTEIN PSTS"/>
    <property type="match status" value="1"/>
</dbReference>
<dbReference type="PROSITE" id="PS51257">
    <property type="entry name" value="PROKAR_LIPOPROTEIN"/>
    <property type="match status" value="1"/>
</dbReference>
<evidence type="ECO:0000313" key="10">
    <source>
        <dbReference type="EMBL" id="TXC64093.1"/>
    </source>
</evidence>
<feature type="chain" id="PRO_5022885536" description="Phosphate-binding protein PstS" evidence="8">
    <location>
        <begin position="23"/>
        <end position="346"/>
    </location>
</feature>
<dbReference type="Gene3D" id="3.40.190.10">
    <property type="entry name" value="Periplasmic binding protein-like II"/>
    <property type="match status" value="2"/>
</dbReference>
<dbReference type="EMBL" id="VOQQ01000001">
    <property type="protein sequence ID" value="TXC64093.1"/>
    <property type="molecule type" value="Genomic_DNA"/>
</dbReference>
<dbReference type="NCBIfam" id="TIGR00975">
    <property type="entry name" value="3a0107s03"/>
    <property type="match status" value="1"/>
</dbReference>
<feature type="domain" description="PBP" evidence="9">
    <location>
        <begin position="30"/>
        <end position="299"/>
    </location>
</feature>
<dbReference type="OrthoDB" id="9801510at2"/>
<evidence type="ECO:0000313" key="11">
    <source>
        <dbReference type="Proteomes" id="UP000321249"/>
    </source>
</evidence>
<feature type="signal peptide" evidence="8">
    <location>
        <begin position="1"/>
        <end position="22"/>
    </location>
</feature>
<evidence type="ECO:0000256" key="6">
    <source>
        <dbReference type="ARBA" id="ARBA00022592"/>
    </source>
</evidence>
<organism evidence="10 11">
    <name type="scientific">Allosphingosinicella ginsenosidimutans</name>
    <dbReference type="NCBI Taxonomy" id="1176539"/>
    <lineage>
        <taxon>Bacteria</taxon>
        <taxon>Pseudomonadati</taxon>
        <taxon>Pseudomonadota</taxon>
        <taxon>Alphaproteobacteria</taxon>
        <taxon>Sphingomonadales</taxon>
        <taxon>Sphingomonadaceae</taxon>
        <taxon>Allosphingosinicella</taxon>
    </lineage>
</organism>
<comment type="subunit">
    <text evidence="3 7">The complex is composed of two ATP-binding proteins (PstB), two transmembrane proteins (PstC and PstA) and a solute-binding protein (PstS).</text>
</comment>
<dbReference type="GO" id="GO:0035435">
    <property type="term" value="P:phosphate ion transmembrane transport"/>
    <property type="evidence" value="ECO:0007669"/>
    <property type="project" value="InterPro"/>
</dbReference>
<keyword evidence="6 7" id="KW-0592">Phosphate transport</keyword>
<evidence type="ECO:0000259" key="9">
    <source>
        <dbReference type="Pfam" id="PF12849"/>
    </source>
</evidence>
<dbReference type="InterPro" id="IPR024370">
    <property type="entry name" value="PBP_domain"/>
</dbReference>
<protein>
    <recommendedName>
        <fullName evidence="4 7">Phosphate-binding protein PstS</fullName>
    </recommendedName>
</protein>
<evidence type="ECO:0000256" key="7">
    <source>
        <dbReference type="PIRNR" id="PIRNR002756"/>
    </source>
</evidence>
<evidence type="ECO:0000256" key="3">
    <source>
        <dbReference type="ARBA" id="ARBA00011529"/>
    </source>
</evidence>
<keyword evidence="11" id="KW-1185">Reference proteome</keyword>
<evidence type="ECO:0000256" key="5">
    <source>
        <dbReference type="ARBA" id="ARBA00022448"/>
    </source>
</evidence>
<comment type="similarity">
    <text evidence="2 7">Belongs to the PstS family.</text>
</comment>
<dbReference type="AlphaFoldDB" id="A0A5C6TUG8"/>
<proteinExistence type="inferred from homology"/>
<dbReference type="PIRSF" id="PIRSF002756">
    <property type="entry name" value="PstS"/>
    <property type="match status" value="1"/>
</dbReference>
<reference evidence="10 11" key="1">
    <citation type="journal article" date="2015" name="J. Microbiol.">
        <title>Sphingosinicella ginsenosidimutans sp. nov., with ginsenoside converting activity.</title>
        <authorList>
            <person name="Kim J.K."/>
            <person name="Kang M.S."/>
            <person name="Park S.C."/>
            <person name="Kim K.M."/>
            <person name="Choi K."/>
            <person name="Yoon M.H."/>
            <person name="Im W.T."/>
        </authorList>
    </citation>
    <scope>NUCLEOTIDE SEQUENCE [LARGE SCALE GENOMIC DNA]</scope>
    <source>
        <strain evidence="10 11">BS-11</strain>
    </source>
</reference>
<evidence type="ECO:0000256" key="2">
    <source>
        <dbReference type="ARBA" id="ARBA00008725"/>
    </source>
</evidence>
<evidence type="ECO:0000256" key="4">
    <source>
        <dbReference type="ARBA" id="ARBA00021889"/>
    </source>
</evidence>
<dbReference type="CDD" id="cd13565">
    <property type="entry name" value="PBP2_PstS"/>
    <property type="match status" value="1"/>
</dbReference>
<accession>A0A5C6TUG8</accession>
<dbReference type="Proteomes" id="UP000321249">
    <property type="component" value="Unassembled WGS sequence"/>
</dbReference>
<dbReference type="InterPro" id="IPR050962">
    <property type="entry name" value="Phosphate-bind_PstS"/>
</dbReference>
<gene>
    <name evidence="10" type="primary">pstS</name>
    <name evidence="10" type="ORF">FRZ32_10740</name>
</gene>
<dbReference type="GO" id="GO:0042301">
    <property type="term" value="F:phosphate ion binding"/>
    <property type="evidence" value="ECO:0007669"/>
    <property type="project" value="InterPro"/>
</dbReference>
<dbReference type="Pfam" id="PF12849">
    <property type="entry name" value="PBP_like_2"/>
    <property type="match status" value="1"/>
</dbReference>